<dbReference type="EMBL" id="CP158294">
    <property type="protein sequence ID" value="XBV47602.1"/>
    <property type="molecule type" value="Genomic_DNA"/>
</dbReference>
<dbReference type="InterPro" id="IPR009700">
    <property type="entry name" value="DUF1283"/>
</dbReference>
<evidence type="ECO:0000256" key="1">
    <source>
        <dbReference type="ARBA" id="ARBA00022729"/>
    </source>
</evidence>
<feature type="compositionally biased region" description="Polar residues" evidence="2">
    <location>
        <begin position="83"/>
        <end position="105"/>
    </location>
</feature>
<dbReference type="Pfam" id="PF06932">
    <property type="entry name" value="DUF1283"/>
    <property type="match status" value="1"/>
</dbReference>
<evidence type="ECO:0000256" key="2">
    <source>
        <dbReference type="SAM" id="MobiDB-lite"/>
    </source>
</evidence>
<keyword evidence="1 3" id="KW-0732">Signal</keyword>
<organism evidence="4">
    <name type="scientific">Pantoea sp. BJ2</name>
    <dbReference type="NCBI Taxonomy" id="3141322"/>
    <lineage>
        <taxon>Bacteria</taxon>
        <taxon>Pseudomonadati</taxon>
        <taxon>Pseudomonadota</taxon>
        <taxon>Gammaproteobacteria</taxon>
        <taxon>Enterobacterales</taxon>
        <taxon>Erwiniaceae</taxon>
        <taxon>Pantoea</taxon>
    </lineage>
</organism>
<feature type="chain" id="PRO_5043347129" evidence="3">
    <location>
        <begin position="23"/>
        <end position="141"/>
    </location>
</feature>
<feature type="region of interest" description="Disordered" evidence="2">
    <location>
        <begin position="22"/>
        <end position="105"/>
    </location>
</feature>
<dbReference type="InterPro" id="IPR047773">
    <property type="entry name" value="YHYH_dom_bact"/>
</dbReference>
<accession>A0AAU7U467</accession>
<feature type="signal peptide" evidence="3">
    <location>
        <begin position="1"/>
        <end position="22"/>
    </location>
</feature>
<dbReference type="NCBIfam" id="NF033223">
    <property type="entry name" value="YHYH_alt"/>
    <property type="match status" value="1"/>
</dbReference>
<reference evidence="4" key="1">
    <citation type="submission" date="2024-06" db="EMBL/GenBank/DDBJ databases">
        <title>Multiomics insights into the TNT degradation mechanism by Pantoea sp. BJ2 isolated from an ammunition destruction site.</title>
        <authorList>
            <person name="Luo J."/>
        </authorList>
    </citation>
    <scope>NUCLEOTIDE SEQUENCE</scope>
    <source>
        <strain evidence="4">BJ2</strain>
        <plasmid evidence="4">plasmindB</plasmid>
    </source>
</reference>
<name>A0AAU7U467_9GAMM</name>
<dbReference type="RefSeq" id="WP_350262647.1">
    <property type="nucleotide sequence ID" value="NZ_CP158294.1"/>
</dbReference>
<proteinExistence type="predicted"/>
<keyword evidence="4" id="KW-0614">Plasmid</keyword>
<evidence type="ECO:0000313" key="4">
    <source>
        <dbReference type="EMBL" id="XBV47602.1"/>
    </source>
</evidence>
<geneLocation type="plasmid" evidence="4">
    <name>plasmindB</name>
</geneLocation>
<protein>
    <submittedName>
        <fullName evidence="4">DUF1283 domain-containing protein</fullName>
    </submittedName>
</protein>
<sequence>MRKMLVAGVVLLLNSLDLSSAAAHSGRTNADGCHTNRKTGEYHCHGGNKRSAGYSRSQSAQPAPAKPPRKKTPPQVPQKGIGTRSNPSQQKSENLNTKESTAVETSQELLRRCVSSKNLHAYWESTTKRCLDRTTGRDALL</sequence>
<evidence type="ECO:0000256" key="3">
    <source>
        <dbReference type="SAM" id="SignalP"/>
    </source>
</evidence>
<gene>
    <name evidence="4" type="ORF">AAF463_23420</name>
</gene>
<dbReference type="AlphaFoldDB" id="A0AAU7U467"/>